<evidence type="ECO:0000313" key="2">
    <source>
        <dbReference type="Proteomes" id="UP000507470"/>
    </source>
</evidence>
<keyword evidence="2" id="KW-1185">Reference proteome</keyword>
<accession>A0A6J8BP13</accession>
<dbReference type="AlphaFoldDB" id="A0A6J8BP13"/>
<dbReference type="InterPro" id="IPR023211">
    <property type="entry name" value="DNA_pol_palm_dom_sf"/>
</dbReference>
<dbReference type="Proteomes" id="UP000507470">
    <property type="component" value="Unassembled WGS sequence"/>
</dbReference>
<dbReference type="PANTHER" id="PTHR33568:SF3">
    <property type="entry name" value="DNA-DIRECTED DNA POLYMERASE"/>
    <property type="match status" value="1"/>
</dbReference>
<evidence type="ECO:0000313" key="1">
    <source>
        <dbReference type="EMBL" id="CAC5385563.1"/>
    </source>
</evidence>
<dbReference type="OrthoDB" id="6119432at2759"/>
<name>A0A6J8BP13_MYTCO</name>
<dbReference type="EMBL" id="CACVKT020003742">
    <property type="protein sequence ID" value="CAC5385563.1"/>
    <property type="molecule type" value="Genomic_DNA"/>
</dbReference>
<dbReference type="Gene3D" id="3.90.1600.10">
    <property type="entry name" value="Palm domain of DNA polymerase"/>
    <property type="match status" value="1"/>
</dbReference>
<dbReference type="SUPFAM" id="SSF56672">
    <property type="entry name" value="DNA/RNA polymerases"/>
    <property type="match status" value="1"/>
</dbReference>
<dbReference type="InterPro" id="IPR043502">
    <property type="entry name" value="DNA/RNA_pol_sf"/>
</dbReference>
<protein>
    <submittedName>
        <fullName evidence="1">Uncharacterized protein</fullName>
    </submittedName>
</protein>
<dbReference type="PANTHER" id="PTHR33568">
    <property type="entry name" value="DNA POLYMERASE"/>
    <property type="match status" value="1"/>
</dbReference>
<organism evidence="1 2">
    <name type="scientific">Mytilus coruscus</name>
    <name type="common">Sea mussel</name>
    <dbReference type="NCBI Taxonomy" id="42192"/>
    <lineage>
        <taxon>Eukaryota</taxon>
        <taxon>Metazoa</taxon>
        <taxon>Spiralia</taxon>
        <taxon>Lophotrochozoa</taxon>
        <taxon>Mollusca</taxon>
        <taxon>Bivalvia</taxon>
        <taxon>Autobranchia</taxon>
        <taxon>Pteriomorphia</taxon>
        <taxon>Mytilida</taxon>
        <taxon>Mytiloidea</taxon>
        <taxon>Mytilidae</taxon>
        <taxon>Mytilinae</taxon>
        <taxon>Mytilus</taxon>
    </lineage>
</organism>
<gene>
    <name evidence="1" type="ORF">MCOR_21099</name>
</gene>
<sequence length="160" mass="18226">MLNSFWSKFGQRTNLPKVEYVSDPSIYFDVLTSDQQIVTGINFVTDEMVEMRWKNKEEFLETSGRTNVVLAAYTTAQAKLKLYRYLEKLGPRVMYADTDSVVFTVKEGEWEPLLGNYQGDLTDEVPSNNITHFVTGGPKNYAYKLEKPGSTGIQTVCKEL</sequence>
<reference evidence="1 2" key="1">
    <citation type="submission" date="2020-06" db="EMBL/GenBank/DDBJ databases">
        <authorList>
            <person name="Li R."/>
            <person name="Bekaert M."/>
        </authorList>
    </citation>
    <scope>NUCLEOTIDE SEQUENCE [LARGE SCALE GENOMIC DNA]</scope>
    <source>
        <strain evidence="2">wild</strain>
    </source>
</reference>
<proteinExistence type="predicted"/>